<dbReference type="InterPro" id="IPR029058">
    <property type="entry name" value="AB_hydrolase_fold"/>
</dbReference>
<dbReference type="EMBL" id="AZCN01000026">
    <property type="protein sequence ID" value="KRK17045.1"/>
    <property type="molecule type" value="Genomic_DNA"/>
</dbReference>
<dbReference type="SUPFAM" id="SSF53474">
    <property type="entry name" value="alpha/beta-Hydrolases"/>
    <property type="match status" value="1"/>
</dbReference>
<protein>
    <submittedName>
        <fullName evidence="3">Hydrolase, alpha beta domain protein</fullName>
    </submittedName>
</protein>
<evidence type="ECO:0000313" key="4">
    <source>
        <dbReference type="Proteomes" id="UP000051181"/>
    </source>
</evidence>
<dbReference type="Pfam" id="PF20434">
    <property type="entry name" value="BD-FAE"/>
    <property type="match status" value="1"/>
</dbReference>
<dbReference type="InterPro" id="IPR050300">
    <property type="entry name" value="GDXG_lipolytic_enzyme"/>
</dbReference>
<dbReference type="GeneID" id="65917218"/>
<accession>A0A0R1F5K8</accession>
<feature type="domain" description="BD-FAE-like" evidence="2">
    <location>
        <begin position="52"/>
        <end position="159"/>
    </location>
</feature>
<dbReference type="eggNOG" id="COG0657">
    <property type="taxonomic scope" value="Bacteria"/>
</dbReference>
<reference evidence="3 4" key="1">
    <citation type="journal article" date="2015" name="Genome Announc.">
        <title>Expanding the biotechnology potential of lactobacilli through comparative genomics of 213 strains and associated genera.</title>
        <authorList>
            <person name="Sun Z."/>
            <person name="Harris H.M."/>
            <person name="McCann A."/>
            <person name="Guo C."/>
            <person name="Argimon S."/>
            <person name="Zhang W."/>
            <person name="Yang X."/>
            <person name="Jeffery I.B."/>
            <person name="Cooney J.C."/>
            <person name="Kagawa T.F."/>
            <person name="Liu W."/>
            <person name="Song Y."/>
            <person name="Salvetti E."/>
            <person name="Wrobel A."/>
            <person name="Rasinkangas P."/>
            <person name="Parkhill J."/>
            <person name="Rea M.C."/>
            <person name="O'Sullivan O."/>
            <person name="Ritari J."/>
            <person name="Douillard F.P."/>
            <person name="Paul Ross R."/>
            <person name="Yang R."/>
            <person name="Briner A.E."/>
            <person name="Felis G.E."/>
            <person name="de Vos W.M."/>
            <person name="Barrangou R."/>
            <person name="Klaenhammer T.R."/>
            <person name="Caufield P.W."/>
            <person name="Cui Y."/>
            <person name="Zhang H."/>
            <person name="O'Toole P.W."/>
        </authorList>
    </citation>
    <scope>NUCLEOTIDE SEQUENCE [LARGE SCALE GENOMIC DNA]</scope>
    <source>
        <strain evidence="3 4">DSM 20001</strain>
    </source>
</reference>
<dbReference type="InterPro" id="IPR049492">
    <property type="entry name" value="BD-FAE-like_dom"/>
</dbReference>
<sequence length="295" mass="33661">MDEQEILTAVATIRVAWQKSDAVRDAGLPTTLSGVKRFDNLRYGDDPKYNLLDIYLPHVAHAKLPVIINIHGGGWVYGTKETYQFYGLNLAQNGFAFINASYRLGPDVVYPSELTDMDQVFHWIAANHVQYNLDVNNVFIVGDSAGAQMAEQLLAIYTNPLYRRYFDYTVPKLQIRAAALNSGAYFITDPGMITGAVQAYLPLTILQQKRIELQVENFLTPALPPLFIMTANQDFLRDKTWQLTGFLRAKQIFHETHMYGNTHDPRGHVFHIDQKDPLAQECNLAELNFFRRYLK</sequence>
<dbReference type="GO" id="GO:0016787">
    <property type="term" value="F:hydrolase activity"/>
    <property type="evidence" value="ECO:0007669"/>
    <property type="project" value="UniProtKB-KW"/>
</dbReference>
<comment type="caution">
    <text evidence="3">The sequence shown here is derived from an EMBL/GenBank/DDBJ whole genome shotgun (WGS) entry which is preliminary data.</text>
</comment>
<gene>
    <name evidence="3" type="ORF">FD22_GL001017</name>
</gene>
<keyword evidence="1 3" id="KW-0378">Hydrolase</keyword>
<dbReference type="RefSeq" id="WP_010011141.1">
    <property type="nucleotide sequence ID" value="NZ_AZCN01000026.1"/>
</dbReference>
<name>A0A0R1F5K8_9LACO</name>
<dbReference type="AlphaFoldDB" id="A0A0R1F5K8"/>
<organism evidence="3 4">
    <name type="scientific">Loigolactobacillus coryniformis subsp. coryniformis KCTC 3167 = DSM 20001</name>
    <dbReference type="NCBI Taxonomy" id="913848"/>
    <lineage>
        <taxon>Bacteria</taxon>
        <taxon>Bacillati</taxon>
        <taxon>Bacillota</taxon>
        <taxon>Bacilli</taxon>
        <taxon>Lactobacillales</taxon>
        <taxon>Lactobacillaceae</taxon>
        <taxon>Loigolactobacillus</taxon>
    </lineage>
</organism>
<evidence type="ECO:0000313" key="3">
    <source>
        <dbReference type="EMBL" id="KRK17045.1"/>
    </source>
</evidence>
<evidence type="ECO:0000256" key="1">
    <source>
        <dbReference type="ARBA" id="ARBA00022801"/>
    </source>
</evidence>
<proteinExistence type="predicted"/>
<dbReference type="PANTHER" id="PTHR48081">
    <property type="entry name" value="AB HYDROLASE SUPERFAMILY PROTEIN C4A8.06C"/>
    <property type="match status" value="1"/>
</dbReference>
<dbReference type="Proteomes" id="UP000051181">
    <property type="component" value="Unassembled WGS sequence"/>
</dbReference>
<dbReference type="PATRIC" id="fig|913848.6.peg.1049"/>
<evidence type="ECO:0000259" key="2">
    <source>
        <dbReference type="Pfam" id="PF20434"/>
    </source>
</evidence>
<dbReference type="Gene3D" id="3.40.50.1820">
    <property type="entry name" value="alpha/beta hydrolase"/>
    <property type="match status" value="1"/>
</dbReference>